<sequence length="249" mass="28785">MELNWSTFLLEVLNFVILIWILKRFLYKPVLAIIDRRRENIEQQLTEAQNQRQEAKSLQKRYETRLEDWEQQRRVLMSRLNQDLDAEKARQRELLANELQQERQKAQHTIEQQQSEATRATEMRALQLGARFATHLLEAASGPDLETRLLKLTIESLSNLSDQTRQHMTSSWHRSTPAAAITSAYPIADDLRRELERTLLDTLQVSATVSYDLAPELIAGVRISIGAWQLNANVRDELSGFAELSYGAE</sequence>
<comment type="function">
    <text evidence="10 13">F(1)F(0) ATP synthase produces ATP from ADP in the presence of a proton or sodium gradient. F-type ATPases consist of two structural domains, F(1) containing the extramembraneous catalytic core and F(0) containing the membrane proton channel, linked together by a central stalk and a peripheral stalk. During catalysis, ATP synthesis in the catalytic domain of F(1) is coupled via a rotary mechanism of the central stalk subunits to proton translocation.</text>
</comment>
<name>A0A1I4TF16_9GAMM</name>
<keyword evidence="2 13" id="KW-0813">Transport</keyword>
<dbReference type="Proteomes" id="UP000198519">
    <property type="component" value="Unassembled WGS sequence"/>
</dbReference>
<dbReference type="EMBL" id="FOUE01000007">
    <property type="protein sequence ID" value="SFM75292.1"/>
    <property type="molecule type" value="Genomic_DNA"/>
</dbReference>
<dbReference type="RefSeq" id="WP_092026471.1">
    <property type="nucleotide sequence ID" value="NZ_FOUE01000007.1"/>
</dbReference>
<dbReference type="Pfam" id="PF00430">
    <property type="entry name" value="ATP-synt_B"/>
    <property type="match status" value="1"/>
</dbReference>
<dbReference type="HAMAP" id="MF_01398">
    <property type="entry name" value="ATP_synth_b_bprime"/>
    <property type="match status" value="1"/>
</dbReference>
<keyword evidence="15" id="KW-0175">Coiled coil</keyword>
<comment type="subunit">
    <text evidence="13">F-type ATPases have 2 components, F(1) - the catalytic core - and F(0) - the membrane proton channel. F(1) has five subunits: alpha(3), beta(3), gamma(1), delta(1), epsilon(1). F(0) has three main subunits: a(1), b(2) and c(10-14). The alpha and beta chains form an alternating ring which encloses part of the gamma chain. F(1) is attached to F(0) by a central stalk formed by the gamma and epsilon chains, while a peripheral stalk is formed by the delta and b chains.</text>
</comment>
<organism evidence="16 17">
    <name type="scientific">Marinobacter zhejiangensis</name>
    <dbReference type="NCBI Taxonomy" id="488535"/>
    <lineage>
        <taxon>Bacteria</taxon>
        <taxon>Pseudomonadati</taxon>
        <taxon>Pseudomonadota</taxon>
        <taxon>Gammaproteobacteria</taxon>
        <taxon>Pseudomonadales</taxon>
        <taxon>Marinobacteraceae</taxon>
        <taxon>Marinobacter</taxon>
    </lineage>
</organism>
<dbReference type="InterPro" id="IPR050059">
    <property type="entry name" value="ATP_synthase_B_chain"/>
</dbReference>
<keyword evidence="6 13" id="KW-1133">Transmembrane helix</keyword>
<dbReference type="Pfam" id="PF00213">
    <property type="entry name" value="OSCP"/>
    <property type="match status" value="1"/>
</dbReference>
<evidence type="ECO:0000256" key="1">
    <source>
        <dbReference type="ARBA" id="ARBA00005513"/>
    </source>
</evidence>
<keyword evidence="8 13" id="KW-0472">Membrane</keyword>
<evidence type="ECO:0000256" key="3">
    <source>
        <dbReference type="ARBA" id="ARBA00022547"/>
    </source>
</evidence>
<feature type="coiled-coil region" evidence="15">
    <location>
        <begin position="31"/>
        <end position="123"/>
    </location>
</feature>
<evidence type="ECO:0000256" key="2">
    <source>
        <dbReference type="ARBA" id="ARBA00022448"/>
    </source>
</evidence>
<evidence type="ECO:0000256" key="15">
    <source>
        <dbReference type="SAM" id="Coils"/>
    </source>
</evidence>
<dbReference type="PANTHER" id="PTHR33445">
    <property type="entry name" value="ATP SYNTHASE SUBUNIT B', CHLOROPLASTIC"/>
    <property type="match status" value="1"/>
</dbReference>
<evidence type="ECO:0000256" key="9">
    <source>
        <dbReference type="ARBA" id="ARBA00023310"/>
    </source>
</evidence>
<protein>
    <recommendedName>
        <fullName evidence="13">ATP synthase subunit b</fullName>
    </recommendedName>
    <alternativeName>
        <fullName evidence="13">ATP synthase F(0) sector subunit b</fullName>
    </alternativeName>
    <alternativeName>
        <fullName evidence="13">ATPase subunit I</fullName>
    </alternativeName>
    <alternativeName>
        <fullName evidence="13">F-type ATPase subunit b</fullName>
        <shortName evidence="13">F-ATPase subunit b</shortName>
    </alternativeName>
</protein>
<dbReference type="CDD" id="cd06503">
    <property type="entry name" value="ATP-synt_Fo_b"/>
    <property type="match status" value="1"/>
</dbReference>
<evidence type="ECO:0000256" key="5">
    <source>
        <dbReference type="ARBA" id="ARBA00022781"/>
    </source>
</evidence>
<dbReference type="InterPro" id="IPR000711">
    <property type="entry name" value="ATPase_OSCP/dsu"/>
</dbReference>
<dbReference type="OrthoDB" id="466272at2"/>
<evidence type="ECO:0000256" key="4">
    <source>
        <dbReference type="ARBA" id="ARBA00022692"/>
    </source>
</evidence>
<evidence type="ECO:0000256" key="12">
    <source>
        <dbReference type="ARBA" id="ARBA00037847"/>
    </source>
</evidence>
<evidence type="ECO:0000256" key="6">
    <source>
        <dbReference type="ARBA" id="ARBA00022989"/>
    </source>
</evidence>
<dbReference type="GO" id="GO:0046933">
    <property type="term" value="F:proton-transporting ATP synthase activity, rotational mechanism"/>
    <property type="evidence" value="ECO:0007669"/>
    <property type="project" value="UniProtKB-UniRule"/>
</dbReference>
<dbReference type="PANTHER" id="PTHR33445:SF2">
    <property type="entry name" value="ATP SYNTHASE SUBUNIT B', CHLOROPLASTIC"/>
    <property type="match status" value="1"/>
</dbReference>
<feature type="transmembrane region" description="Helical" evidence="13">
    <location>
        <begin position="6"/>
        <end position="27"/>
    </location>
</feature>
<evidence type="ECO:0000313" key="16">
    <source>
        <dbReference type="EMBL" id="SFM75292.1"/>
    </source>
</evidence>
<evidence type="ECO:0000256" key="11">
    <source>
        <dbReference type="ARBA" id="ARBA00025614"/>
    </source>
</evidence>
<dbReference type="AlphaFoldDB" id="A0A1I4TF16"/>
<evidence type="ECO:0000256" key="14">
    <source>
        <dbReference type="RuleBase" id="RU003848"/>
    </source>
</evidence>
<dbReference type="GO" id="GO:0046961">
    <property type="term" value="F:proton-transporting ATPase activity, rotational mechanism"/>
    <property type="evidence" value="ECO:0007669"/>
    <property type="project" value="TreeGrafter"/>
</dbReference>
<dbReference type="STRING" id="488535.SAMN04487963_3595"/>
<accession>A0A1I4TF16</accession>
<gene>
    <name evidence="13" type="primary">atpF</name>
    <name evidence="16" type="ORF">SAMN04487963_3595</name>
</gene>
<evidence type="ECO:0000256" key="13">
    <source>
        <dbReference type="HAMAP-Rule" id="MF_01398"/>
    </source>
</evidence>
<evidence type="ECO:0000256" key="8">
    <source>
        <dbReference type="ARBA" id="ARBA00023136"/>
    </source>
</evidence>
<keyword evidence="5 13" id="KW-0375">Hydrogen ion transport</keyword>
<dbReference type="GO" id="GO:0005886">
    <property type="term" value="C:plasma membrane"/>
    <property type="evidence" value="ECO:0007669"/>
    <property type="project" value="UniProtKB-SubCell"/>
</dbReference>
<dbReference type="InterPro" id="IPR002146">
    <property type="entry name" value="ATP_synth_b/b'su_bac/chlpt"/>
</dbReference>
<dbReference type="GO" id="GO:0045259">
    <property type="term" value="C:proton-transporting ATP synthase complex"/>
    <property type="evidence" value="ECO:0007669"/>
    <property type="project" value="UniProtKB-KW"/>
</dbReference>
<evidence type="ECO:0000256" key="10">
    <source>
        <dbReference type="ARBA" id="ARBA00025198"/>
    </source>
</evidence>
<proteinExistence type="inferred from homology"/>
<keyword evidence="3 13" id="KW-0138">CF(0)</keyword>
<keyword evidence="17" id="KW-1185">Reference proteome</keyword>
<evidence type="ECO:0000256" key="7">
    <source>
        <dbReference type="ARBA" id="ARBA00023065"/>
    </source>
</evidence>
<keyword evidence="7 13" id="KW-0406">Ion transport</keyword>
<keyword evidence="4 13" id="KW-0812">Transmembrane</keyword>
<keyword evidence="9 13" id="KW-0066">ATP synthesis</keyword>
<comment type="similarity">
    <text evidence="1 13 14">Belongs to the ATPase B chain family.</text>
</comment>
<dbReference type="GO" id="GO:0012505">
    <property type="term" value="C:endomembrane system"/>
    <property type="evidence" value="ECO:0007669"/>
    <property type="project" value="UniProtKB-SubCell"/>
</dbReference>
<reference evidence="17" key="1">
    <citation type="submission" date="2016-10" db="EMBL/GenBank/DDBJ databases">
        <authorList>
            <person name="Varghese N."/>
            <person name="Submissions S."/>
        </authorList>
    </citation>
    <scope>NUCLEOTIDE SEQUENCE [LARGE SCALE GENOMIC DNA]</scope>
    <source>
        <strain evidence="17">CGMCC 1.7061</strain>
    </source>
</reference>
<evidence type="ECO:0000313" key="17">
    <source>
        <dbReference type="Proteomes" id="UP000198519"/>
    </source>
</evidence>
<keyword evidence="13" id="KW-1003">Cell membrane</keyword>
<comment type="function">
    <text evidence="11">Component of the F(0) channel, it forms part of the peripheral stalk, linking F(1) to F(0). The b'-subunit is a diverged and duplicated form of b found in plants and photosynthetic bacteria.</text>
</comment>
<comment type="subcellular location">
    <subcellularLocation>
        <location evidence="13">Cell membrane</location>
        <topology evidence="13">Single-pass membrane protein</topology>
    </subcellularLocation>
    <subcellularLocation>
        <location evidence="12">Endomembrane system</location>
        <topology evidence="12">Single-pass membrane protein</topology>
    </subcellularLocation>
</comment>